<evidence type="ECO:0000313" key="1">
    <source>
        <dbReference type="EMBL" id="JAD39332.1"/>
    </source>
</evidence>
<reference evidence="1" key="2">
    <citation type="journal article" date="2015" name="Data Brief">
        <title>Shoot transcriptome of the giant reed, Arundo donax.</title>
        <authorList>
            <person name="Barrero R.A."/>
            <person name="Guerrero F.D."/>
            <person name="Moolhuijzen P."/>
            <person name="Goolsby J.A."/>
            <person name="Tidwell J."/>
            <person name="Bellgard S.E."/>
            <person name="Bellgard M.I."/>
        </authorList>
    </citation>
    <scope>NUCLEOTIDE SEQUENCE</scope>
    <source>
        <tissue evidence="1">Shoot tissue taken approximately 20 cm above the soil surface</tissue>
    </source>
</reference>
<protein>
    <submittedName>
        <fullName evidence="1">Uncharacterized protein</fullName>
    </submittedName>
</protein>
<sequence>MSSCLMGTWTHGCTTKGTRKVQSA</sequence>
<name>A0A0A8ZX14_ARUDO</name>
<dbReference type="AlphaFoldDB" id="A0A0A8ZX14"/>
<accession>A0A0A8ZX14</accession>
<dbReference type="EMBL" id="GBRH01258563">
    <property type="protein sequence ID" value="JAD39332.1"/>
    <property type="molecule type" value="Transcribed_RNA"/>
</dbReference>
<organism evidence="1">
    <name type="scientific">Arundo donax</name>
    <name type="common">Giant reed</name>
    <name type="synonym">Donax arundinaceus</name>
    <dbReference type="NCBI Taxonomy" id="35708"/>
    <lineage>
        <taxon>Eukaryota</taxon>
        <taxon>Viridiplantae</taxon>
        <taxon>Streptophyta</taxon>
        <taxon>Embryophyta</taxon>
        <taxon>Tracheophyta</taxon>
        <taxon>Spermatophyta</taxon>
        <taxon>Magnoliopsida</taxon>
        <taxon>Liliopsida</taxon>
        <taxon>Poales</taxon>
        <taxon>Poaceae</taxon>
        <taxon>PACMAD clade</taxon>
        <taxon>Arundinoideae</taxon>
        <taxon>Arundineae</taxon>
        <taxon>Arundo</taxon>
    </lineage>
</organism>
<proteinExistence type="predicted"/>
<reference evidence="1" key="1">
    <citation type="submission" date="2014-09" db="EMBL/GenBank/DDBJ databases">
        <authorList>
            <person name="Magalhaes I.L.F."/>
            <person name="Oliveira U."/>
            <person name="Santos F.R."/>
            <person name="Vidigal T.H.D.A."/>
            <person name="Brescovit A.D."/>
            <person name="Santos A.J."/>
        </authorList>
    </citation>
    <scope>NUCLEOTIDE SEQUENCE</scope>
    <source>
        <tissue evidence="1">Shoot tissue taken approximately 20 cm above the soil surface</tissue>
    </source>
</reference>